<reference evidence="3" key="1">
    <citation type="journal article" date="2019" name="Int. J. Syst. Evol. Microbiol.">
        <title>The Global Catalogue of Microorganisms (GCM) 10K type strain sequencing project: providing services to taxonomists for standard genome sequencing and annotation.</title>
        <authorList>
            <consortium name="The Broad Institute Genomics Platform"/>
            <consortium name="The Broad Institute Genome Sequencing Center for Infectious Disease"/>
            <person name="Wu L."/>
            <person name="Ma J."/>
        </authorList>
    </citation>
    <scope>NUCLEOTIDE SEQUENCE [LARGE SCALE GENOMIC DNA]</scope>
    <source>
        <strain evidence="3">NBRC 108565</strain>
    </source>
</reference>
<gene>
    <name evidence="2" type="ORF">GCM10025865_08240</name>
</gene>
<name>A0ABM8G0B1_9CELL</name>
<sequence length="142" mass="15208">MLRVMIKFLIRTGVFLLAAAVGIIVTSWIFSGFDLEGFDLMWSEPIGFVVAVVVFAAVQAIISPFIARVARRNAPALLGGVGLISTVIALVVAVLVTDGLDIYGVLGWVLGSLLVWLVTMLATLLLPAILIKDAVENKRDDD</sequence>
<evidence type="ECO:0000313" key="3">
    <source>
        <dbReference type="Proteomes" id="UP001321475"/>
    </source>
</evidence>
<keyword evidence="1" id="KW-0472">Membrane</keyword>
<evidence type="ECO:0000256" key="1">
    <source>
        <dbReference type="SAM" id="Phobius"/>
    </source>
</evidence>
<feature type="transmembrane region" description="Helical" evidence="1">
    <location>
        <begin position="12"/>
        <end position="33"/>
    </location>
</feature>
<feature type="transmembrane region" description="Helical" evidence="1">
    <location>
        <begin position="45"/>
        <end position="67"/>
    </location>
</feature>
<proteinExistence type="predicted"/>
<dbReference type="InterPro" id="IPR007165">
    <property type="entry name" value="Phage_holin_4_2"/>
</dbReference>
<feature type="transmembrane region" description="Helical" evidence="1">
    <location>
        <begin position="74"/>
        <end position="96"/>
    </location>
</feature>
<keyword evidence="1" id="KW-1133">Transmembrane helix</keyword>
<evidence type="ECO:0000313" key="2">
    <source>
        <dbReference type="EMBL" id="BDZ41525.1"/>
    </source>
</evidence>
<organism evidence="2 3">
    <name type="scientific">Paraoerskovia sediminicola</name>
    <dbReference type="NCBI Taxonomy" id="1138587"/>
    <lineage>
        <taxon>Bacteria</taxon>
        <taxon>Bacillati</taxon>
        <taxon>Actinomycetota</taxon>
        <taxon>Actinomycetes</taxon>
        <taxon>Micrococcales</taxon>
        <taxon>Cellulomonadaceae</taxon>
        <taxon>Paraoerskovia</taxon>
    </lineage>
</organism>
<dbReference type="EMBL" id="AP027729">
    <property type="protein sequence ID" value="BDZ41525.1"/>
    <property type="molecule type" value="Genomic_DNA"/>
</dbReference>
<keyword evidence="1" id="KW-0812">Transmembrane</keyword>
<protein>
    <submittedName>
        <fullName evidence="2">Membrane protein</fullName>
    </submittedName>
</protein>
<feature type="transmembrane region" description="Helical" evidence="1">
    <location>
        <begin position="102"/>
        <end position="130"/>
    </location>
</feature>
<accession>A0ABM8G0B1</accession>
<keyword evidence="3" id="KW-1185">Reference proteome</keyword>
<dbReference type="Pfam" id="PF04020">
    <property type="entry name" value="Phage_holin_4_2"/>
    <property type="match status" value="1"/>
</dbReference>
<dbReference type="Proteomes" id="UP001321475">
    <property type="component" value="Chromosome"/>
</dbReference>